<dbReference type="PANTHER" id="PTHR12461:SF94">
    <property type="entry name" value="JMJC DOMAIN-CONTAINING PROTEIN"/>
    <property type="match status" value="1"/>
</dbReference>
<dbReference type="GO" id="GO:0032259">
    <property type="term" value="P:methylation"/>
    <property type="evidence" value="ECO:0007669"/>
    <property type="project" value="UniProtKB-KW"/>
</dbReference>
<accession>A0A1C7ME21</accession>
<evidence type="ECO:0000313" key="3">
    <source>
        <dbReference type="Proteomes" id="UP000092993"/>
    </source>
</evidence>
<dbReference type="EMBL" id="LUGG01000004">
    <property type="protein sequence ID" value="OBZ75171.1"/>
    <property type="molecule type" value="Genomic_DNA"/>
</dbReference>
<sequence length="482" mass="53159">MALSWSQQALQSLVQDLRMPTNPTTAGLLSCGQKYLDGLLAAADHLLRGEQLEKSLRSTLDCFVNQSHAKMASSSGNPAIGWRRLYTDACILQAFADIRSFISTGDESLAISSISSLDHAIIIAGAAGTGRLDLILDLIEKVQSECLERHEFAGTSDAFQISPSKNIVPPPPLHTFTKKVPCIDQSPSLAAFQSRLSKRPFVLPGYILDWPALTEHPWRDLNYLRSAAGPGRVIPVEVGGDYRSDDWTQEIMPWDTFLDVLSQPLTSGSSKSRILYLAQHDLFTQFPALRADIILPDYVYASMSPPENMPQYSPPTNEDQLVLNAWLGPAGAVSPAHTDPYFNFYGDSNLHRSRRDTDLLTAQVVGRKTVWLAPPDATLSMYPYSSQSGTATPHNPAANNTNVSMSNTSRVDVFCDSPKNGTNSRSSGKMPYRRLCVSHWNQEICYIFLRDGGMRCTARRRAFLFRCGFDFSELGGSVDAKV</sequence>
<dbReference type="AlphaFoldDB" id="A0A1C7ME21"/>
<dbReference type="GO" id="GO:0008168">
    <property type="term" value="F:methyltransferase activity"/>
    <property type="evidence" value="ECO:0007669"/>
    <property type="project" value="UniProtKB-KW"/>
</dbReference>
<dbReference type="Pfam" id="PF13621">
    <property type="entry name" value="Cupin_8"/>
    <property type="match status" value="1"/>
</dbReference>
<feature type="domain" description="Cupin-like" evidence="1">
    <location>
        <begin position="197"/>
        <end position="413"/>
    </location>
</feature>
<dbReference type="STRING" id="5627.A0A1C7ME21"/>
<name>A0A1C7ME21_GRIFR</name>
<gene>
    <name evidence="2" type="primary">kdm8</name>
    <name evidence="2" type="ORF">A0H81_04813</name>
</gene>
<organism evidence="2 3">
    <name type="scientific">Grifola frondosa</name>
    <name type="common">Maitake</name>
    <name type="synonym">Polyporus frondosus</name>
    <dbReference type="NCBI Taxonomy" id="5627"/>
    <lineage>
        <taxon>Eukaryota</taxon>
        <taxon>Fungi</taxon>
        <taxon>Dikarya</taxon>
        <taxon>Basidiomycota</taxon>
        <taxon>Agaricomycotina</taxon>
        <taxon>Agaricomycetes</taxon>
        <taxon>Polyporales</taxon>
        <taxon>Grifolaceae</taxon>
        <taxon>Grifola</taxon>
    </lineage>
</organism>
<dbReference type="Gene3D" id="2.60.120.650">
    <property type="entry name" value="Cupin"/>
    <property type="match status" value="1"/>
</dbReference>
<dbReference type="SUPFAM" id="SSF51197">
    <property type="entry name" value="Clavaminate synthase-like"/>
    <property type="match status" value="1"/>
</dbReference>
<dbReference type="OrthoDB" id="47172at2759"/>
<proteinExistence type="predicted"/>
<dbReference type="InterPro" id="IPR041667">
    <property type="entry name" value="Cupin_8"/>
</dbReference>
<keyword evidence="2" id="KW-0808">Transferase</keyword>
<evidence type="ECO:0000313" key="2">
    <source>
        <dbReference type="EMBL" id="OBZ75171.1"/>
    </source>
</evidence>
<dbReference type="PANTHER" id="PTHR12461">
    <property type="entry name" value="HYPOXIA-INDUCIBLE FACTOR 1 ALPHA INHIBITOR-RELATED"/>
    <property type="match status" value="1"/>
</dbReference>
<keyword evidence="2" id="KW-0489">Methyltransferase</keyword>
<feature type="non-terminal residue" evidence="2">
    <location>
        <position position="482"/>
    </location>
</feature>
<evidence type="ECO:0000259" key="1">
    <source>
        <dbReference type="Pfam" id="PF13621"/>
    </source>
</evidence>
<protein>
    <submittedName>
        <fullName evidence="2">Lysine-specific demethylase 8</fullName>
    </submittedName>
</protein>
<reference evidence="2 3" key="1">
    <citation type="submission" date="2016-03" db="EMBL/GenBank/DDBJ databases">
        <title>Whole genome sequencing of Grifola frondosa 9006-11.</title>
        <authorList>
            <person name="Min B."/>
            <person name="Park H."/>
            <person name="Kim J.-G."/>
            <person name="Cho H."/>
            <person name="Oh Y.-L."/>
            <person name="Kong W.-S."/>
            <person name="Choi I.-G."/>
        </authorList>
    </citation>
    <scope>NUCLEOTIDE SEQUENCE [LARGE SCALE GENOMIC DNA]</scope>
    <source>
        <strain evidence="2 3">9006-11</strain>
    </source>
</reference>
<comment type="caution">
    <text evidence="2">The sequence shown here is derived from an EMBL/GenBank/DDBJ whole genome shotgun (WGS) entry which is preliminary data.</text>
</comment>
<dbReference type="Proteomes" id="UP000092993">
    <property type="component" value="Unassembled WGS sequence"/>
</dbReference>
<keyword evidence="3" id="KW-1185">Reference proteome</keyword>